<dbReference type="SUPFAM" id="SSF48726">
    <property type="entry name" value="Immunoglobulin"/>
    <property type="match status" value="5"/>
</dbReference>
<keyword evidence="3" id="KW-0472">Membrane</keyword>
<dbReference type="GO" id="GO:0019814">
    <property type="term" value="C:immunoglobulin complex"/>
    <property type="evidence" value="ECO:0007669"/>
    <property type="project" value="UniProtKB-KW"/>
</dbReference>
<evidence type="ECO:0000259" key="8">
    <source>
        <dbReference type="PROSITE" id="PS50835"/>
    </source>
</evidence>
<dbReference type="InterPro" id="IPR050150">
    <property type="entry name" value="IgV_Light_Chain"/>
</dbReference>
<evidence type="ECO:0000256" key="6">
    <source>
        <dbReference type="ARBA" id="ARBA00043265"/>
    </source>
</evidence>
<feature type="chain" id="PRO_5004000261" evidence="7">
    <location>
        <begin position="20"/>
        <end position="687"/>
    </location>
</feature>
<sequence>MAWALLLLTLLSQGTGSWAQSVLTQPSSVSGSLGQTVTISCAGSSNDIGGYNRVSWYQLHPGRTHKALIYDVNHRPSGIPDRFSGSKSGDTASLTISGLQAEDEAEYHCSSYAASGICTVIQAYGEARPKPALSSQAPPPALLMPPQPCAEGLRPPGLESPVCSLSPVKCKRKRALWLCLDIVTSYSPPGTWFQEYSSVQLLDGRSRPSRRPLSPEEMLSYSVVRLSRAGFWAQSALTQPSSVSGALGEKVTLSCVGSSNDIGERYHSISWYQQHPGSPPKLLIYAVSSRPSGIPTRFSGSKSGNTASMTISELQDEDEADYFCLLNAGSWAQSVLTQPPSVSGALEETITISCLGSSNDIGRYSGISWYQQHPGSPPKLLIYAVSSRPSGIPTRFSGSKSGNTASLTISELQEEDEALYFCQSYAGFWAQSALTQPSSVSGALGEKVTLSCVGSSNDIGRYNLVSWYQQHPGSLPKLLIYAVSSRPSGISTRFSGSKSGNTASMTISELQDEDEADYFCNSYAGRCWAQSALTQLPSISGNPGERVSLSCVGSNSDIGSYNDVSWYQQHPETRPKLLIYGVNTRPSGIPDRFSGSKSGNTAFLTVSDIRPEDEGDYYCASYRSGRTFHSGPSSRGSETKTCPELTGCPVALQMPSQPCAEGLRPPGWRVLFSVSSCLLCPWRPMET</sequence>
<accession>L9LF18</accession>
<feature type="domain" description="Ig-like" evidence="8">
    <location>
        <begin position="445"/>
        <end position="520"/>
    </location>
</feature>
<evidence type="ECO:0000313" key="9">
    <source>
        <dbReference type="EMBL" id="ELW72427.1"/>
    </source>
</evidence>
<evidence type="ECO:0000256" key="3">
    <source>
        <dbReference type="ARBA" id="ARBA00023136"/>
    </source>
</evidence>
<evidence type="ECO:0000256" key="4">
    <source>
        <dbReference type="ARBA" id="ARBA00023157"/>
    </source>
</evidence>
<reference evidence="10" key="2">
    <citation type="journal article" date="2013" name="Nat. Commun.">
        <title>Genome of the Chinese tree shrew.</title>
        <authorList>
            <person name="Fan Y."/>
            <person name="Huang Z.Y."/>
            <person name="Cao C.C."/>
            <person name="Chen C.S."/>
            <person name="Chen Y.X."/>
            <person name="Fan D.D."/>
            <person name="He J."/>
            <person name="Hou H.L."/>
            <person name="Hu L."/>
            <person name="Hu X.T."/>
            <person name="Jiang X.T."/>
            <person name="Lai R."/>
            <person name="Lang Y.S."/>
            <person name="Liang B."/>
            <person name="Liao S.G."/>
            <person name="Mu D."/>
            <person name="Ma Y.Y."/>
            <person name="Niu Y.Y."/>
            <person name="Sun X.Q."/>
            <person name="Xia J.Q."/>
            <person name="Xiao J."/>
            <person name="Xiong Z.Q."/>
            <person name="Xu L."/>
            <person name="Yang L."/>
            <person name="Zhang Y."/>
            <person name="Zhao W."/>
            <person name="Zhao X.D."/>
            <person name="Zheng Y.T."/>
            <person name="Zhou J.M."/>
            <person name="Zhu Y.B."/>
            <person name="Zhang G.J."/>
            <person name="Wang J."/>
            <person name="Yao Y.G."/>
        </authorList>
    </citation>
    <scope>NUCLEOTIDE SEQUENCE [LARGE SCALE GENOMIC DNA]</scope>
</reference>
<dbReference type="AlphaFoldDB" id="L9LF18"/>
<keyword evidence="6" id="KW-1064">Adaptive immunity</keyword>
<organism evidence="9 10">
    <name type="scientific">Tupaia chinensis</name>
    <name type="common">Chinese tree shrew</name>
    <name type="synonym">Tupaia belangeri chinensis</name>
    <dbReference type="NCBI Taxonomy" id="246437"/>
    <lineage>
        <taxon>Eukaryota</taxon>
        <taxon>Metazoa</taxon>
        <taxon>Chordata</taxon>
        <taxon>Craniata</taxon>
        <taxon>Vertebrata</taxon>
        <taxon>Euteleostomi</taxon>
        <taxon>Mammalia</taxon>
        <taxon>Eutheria</taxon>
        <taxon>Euarchontoglires</taxon>
        <taxon>Scandentia</taxon>
        <taxon>Tupaiidae</taxon>
        <taxon>Tupaia</taxon>
    </lineage>
</organism>
<dbReference type="GO" id="GO:0005886">
    <property type="term" value="C:plasma membrane"/>
    <property type="evidence" value="ECO:0007669"/>
    <property type="project" value="UniProtKB-SubCell"/>
</dbReference>
<comment type="subunit">
    <text evidence="5">Immunoglobulins are composed of two identical heavy chains and two identical light chains; disulfide-linked.</text>
</comment>
<dbReference type="InterPro" id="IPR036179">
    <property type="entry name" value="Ig-like_dom_sf"/>
</dbReference>
<keyword evidence="7" id="KW-0732">Signal</keyword>
<name>L9LF18_TUPCH</name>
<dbReference type="InterPro" id="IPR003599">
    <property type="entry name" value="Ig_sub"/>
</dbReference>
<evidence type="ECO:0000256" key="1">
    <source>
        <dbReference type="ARBA" id="ARBA00004236"/>
    </source>
</evidence>
<feature type="signal peptide" evidence="7">
    <location>
        <begin position="1"/>
        <end position="19"/>
    </location>
</feature>
<dbReference type="PANTHER" id="PTHR23267">
    <property type="entry name" value="IMMUNOGLOBULIN LIGHT CHAIN"/>
    <property type="match status" value="1"/>
</dbReference>
<evidence type="ECO:0000256" key="2">
    <source>
        <dbReference type="ARBA" id="ARBA00022475"/>
    </source>
</evidence>
<reference evidence="10" key="1">
    <citation type="submission" date="2012-07" db="EMBL/GenBank/DDBJ databases">
        <title>Genome of the Chinese tree shrew, a rising model animal genetically related to primates.</title>
        <authorList>
            <person name="Zhang G."/>
            <person name="Fan Y."/>
            <person name="Yao Y."/>
            <person name="Huang Z."/>
        </authorList>
    </citation>
    <scope>NUCLEOTIDE SEQUENCE [LARGE SCALE GENOMIC DNA]</scope>
</reference>
<dbReference type="GO" id="GO:0005576">
    <property type="term" value="C:extracellular region"/>
    <property type="evidence" value="ECO:0007669"/>
    <property type="project" value="UniProtKB-ARBA"/>
</dbReference>
<gene>
    <name evidence="9" type="ORF">TREES_T100006148</name>
</gene>
<dbReference type="InterPro" id="IPR013106">
    <property type="entry name" value="Ig_V-set"/>
</dbReference>
<dbReference type="InterPro" id="IPR013783">
    <property type="entry name" value="Ig-like_fold"/>
</dbReference>
<keyword evidence="4" id="KW-1015">Disulfide bond</keyword>
<dbReference type="InParanoid" id="L9LF18"/>
<keyword evidence="6" id="KW-1280">Immunoglobulin</keyword>
<feature type="domain" description="Ig-like" evidence="8">
    <location>
        <begin position="529"/>
        <end position="619"/>
    </location>
</feature>
<dbReference type="Pfam" id="PF07686">
    <property type="entry name" value="V-set"/>
    <property type="match status" value="5"/>
</dbReference>
<keyword evidence="2" id="KW-1003">Cell membrane</keyword>
<dbReference type="SMART" id="SM00409">
    <property type="entry name" value="IG"/>
    <property type="match status" value="5"/>
</dbReference>
<feature type="domain" description="Ig-like" evidence="8">
    <location>
        <begin position="20"/>
        <end position="109"/>
    </location>
</feature>
<proteinExistence type="predicted"/>
<dbReference type="Gene3D" id="2.60.40.10">
    <property type="entry name" value="Immunoglobulins"/>
    <property type="match status" value="5"/>
</dbReference>
<evidence type="ECO:0000313" key="10">
    <source>
        <dbReference type="Proteomes" id="UP000011518"/>
    </source>
</evidence>
<keyword evidence="6" id="KW-0391">Immunity</keyword>
<dbReference type="EMBL" id="KB320412">
    <property type="protein sequence ID" value="ELW72427.1"/>
    <property type="molecule type" value="Genomic_DNA"/>
</dbReference>
<feature type="domain" description="Ig-like" evidence="8">
    <location>
        <begin position="348"/>
        <end position="441"/>
    </location>
</feature>
<dbReference type="PROSITE" id="PS50835">
    <property type="entry name" value="IG_LIKE"/>
    <property type="match status" value="5"/>
</dbReference>
<evidence type="ECO:0000256" key="5">
    <source>
        <dbReference type="ARBA" id="ARBA00038737"/>
    </source>
</evidence>
<dbReference type="SMART" id="SM00406">
    <property type="entry name" value="IGv"/>
    <property type="match status" value="5"/>
</dbReference>
<feature type="domain" description="Ig-like" evidence="8">
    <location>
        <begin position="215"/>
        <end position="343"/>
    </location>
</feature>
<protein>
    <submittedName>
        <fullName evidence="9">Ig lambda chain V-II region MGC</fullName>
    </submittedName>
</protein>
<comment type="subcellular location">
    <subcellularLocation>
        <location evidence="1">Cell membrane</location>
    </subcellularLocation>
</comment>
<dbReference type="Proteomes" id="UP000011518">
    <property type="component" value="Unassembled WGS sequence"/>
</dbReference>
<evidence type="ECO:0000256" key="7">
    <source>
        <dbReference type="SAM" id="SignalP"/>
    </source>
</evidence>
<dbReference type="InterPro" id="IPR007110">
    <property type="entry name" value="Ig-like_dom"/>
</dbReference>
<keyword evidence="10" id="KW-1185">Reference proteome</keyword>
<dbReference type="FunFam" id="2.60.40.10:FF:000442">
    <property type="entry name" value="Immunoglobulin lambda variable 2-8"/>
    <property type="match status" value="1"/>
</dbReference>